<feature type="compositionally biased region" description="Acidic residues" evidence="1">
    <location>
        <begin position="180"/>
        <end position="193"/>
    </location>
</feature>
<dbReference type="PANTHER" id="PTHR16019:SF5">
    <property type="entry name" value="BSD DOMAIN-CONTAINING PROTEIN 1"/>
    <property type="match status" value="1"/>
</dbReference>
<dbReference type="OrthoDB" id="73788at2759"/>
<dbReference type="EMBL" id="MLAK01000046">
    <property type="protein sequence ID" value="OHT17033.1"/>
    <property type="molecule type" value="Genomic_DNA"/>
</dbReference>
<evidence type="ECO:0000259" key="2">
    <source>
        <dbReference type="PROSITE" id="PS50858"/>
    </source>
</evidence>
<dbReference type="InterPro" id="IPR005607">
    <property type="entry name" value="BSD_dom"/>
</dbReference>
<evidence type="ECO:0000313" key="3">
    <source>
        <dbReference type="EMBL" id="OHT17033.1"/>
    </source>
</evidence>
<sequence length="209" mass="24076">MSSEDNQSNVEENNTPKEQARKLWSGIGSFFSSVTQKTLKIVDNLQDQITELDEKLVQQQTQPPPKKEFDKKLLPILENATTYIDEPSQSEYQEFLKSFTISAHKEEIDLFTENSPNLRRIHSRLVPSAFSEDVFWCRLFFKLEMKEKAKKVSEELKTALSAESSPVKAPPPVNTKIDIPAEDIELTPEELEELDKLDAENDEDWGDWE</sequence>
<dbReference type="GeneID" id="94831524"/>
<reference evidence="3" key="1">
    <citation type="submission" date="2016-10" db="EMBL/GenBank/DDBJ databases">
        <authorList>
            <person name="Benchimol M."/>
            <person name="Almeida L.G."/>
            <person name="Vasconcelos A.T."/>
            <person name="Perreira-Neves A."/>
            <person name="Rosa I.A."/>
            <person name="Tasca T."/>
            <person name="Bogo M.R."/>
            <person name="de Souza W."/>
        </authorList>
    </citation>
    <scope>NUCLEOTIDE SEQUENCE [LARGE SCALE GENOMIC DNA]</scope>
    <source>
        <strain evidence="3">K</strain>
    </source>
</reference>
<dbReference type="InterPro" id="IPR051494">
    <property type="entry name" value="BSD_domain-containing"/>
</dbReference>
<feature type="compositionally biased region" description="Acidic residues" evidence="1">
    <location>
        <begin position="200"/>
        <end position="209"/>
    </location>
</feature>
<gene>
    <name evidence="3" type="ORF">TRFO_12733</name>
</gene>
<accession>A0A1J4L0J2</accession>
<dbReference type="GO" id="GO:0005737">
    <property type="term" value="C:cytoplasm"/>
    <property type="evidence" value="ECO:0007669"/>
    <property type="project" value="TreeGrafter"/>
</dbReference>
<evidence type="ECO:0000313" key="4">
    <source>
        <dbReference type="Proteomes" id="UP000179807"/>
    </source>
</evidence>
<feature type="domain" description="BSD" evidence="2">
    <location>
        <begin position="95"/>
        <end position="147"/>
    </location>
</feature>
<protein>
    <recommendedName>
        <fullName evidence="2">BSD domain-containing protein</fullName>
    </recommendedName>
</protein>
<dbReference type="InterPro" id="IPR035925">
    <property type="entry name" value="BSD_dom_sf"/>
</dbReference>
<proteinExistence type="predicted"/>
<feature type="region of interest" description="Disordered" evidence="1">
    <location>
        <begin position="156"/>
        <end position="209"/>
    </location>
</feature>
<dbReference type="AlphaFoldDB" id="A0A1J4L0J2"/>
<dbReference type="PANTHER" id="PTHR16019">
    <property type="entry name" value="SYNAPSE-ASSOCIATED PROTEIN"/>
    <property type="match status" value="1"/>
</dbReference>
<organism evidence="3 4">
    <name type="scientific">Tritrichomonas foetus</name>
    <dbReference type="NCBI Taxonomy" id="1144522"/>
    <lineage>
        <taxon>Eukaryota</taxon>
        <taxon>Metamonada</taxon>
        <taxon>Parabasalia</taxon>
        <taxon>Tritrichomonadida</taxon>
        <taxon>Tritrichomonadidae</taxon>
        <taxon>Tritrichomonas</taxon>
    </lineage>
</organism>
<dbReference type="Proteomes" id="UP000179807">
    <property type="component" value="Unassembled WGS sequence"/>
</dbReference>
<dbReference type="SUPFAM" id="SSF140383">
    <property type="entry name" value="BSD domain-like"/>
    <property type="match status" value="1"/>
</dbReference>
<dbReference type="Gene3D" id="1.10.3970.10">
    <property type="entry name" value="BSD domain"/>
    <property type="match status" value="1"/>
</dbReference>
<dbReference type="PROSITE" id="PS50858">
    <property type="entry name" value="BSD"/>
    <property type="match status" value="1"/>
</dbReference>
<evidence type="ECO:0000256" key="1">
    <source>
        <dbReference type="SAM" id="MobiDB-lite"/>
    </source>
</evidence>
<dbReference type="VEuPathDB" id="TrichDB:TRFO_12733"/>
<comment type="caution">
    <text evidence="3">The sequence shown here is derived from an EMBL/GenBank/DDBJ whole genome shotgun (WGS) entry which is preliminary data.</text>
</comment>
<dbReference type="SMART" id="SM00751">
    <property type="entry name" value="BSD"/>
    <property type="match status" value="1"/>
</dbReference>
<dbReference type="Pfam" id="PF03909">
    <property type="entry name" value="BSD"/>
    <property type="match status" value="1"/>
</dbReference>
<name>A0A1J4L0J2_9EUKA</name>
<keyword evidence="4" id="KW-1185">Reference proteome</keyword>
<dbReference type="RefSeq" id="XP_068370169.1">
    <property type="nucleotide sequence ID" value="XM_068496820.1"/>
</dbReference>